<dbReference type="PANTHER" id="PTHR45947">
    <property type="entry name" value="SULFOQUINOVOSYL TRANSFERASE SQD2"/>
    <property type="match status" value="1"/>
</dbReference>
<dbReference type="InterPro" id="IPR028098">
    <property type="entry name" value="Glyco_trans_4-like_N"/>
</dbReference>
<dbReference type="EMBL" id="JAAIKC010000001">
    <property type="protein sequence ID" value="NEW04419.1"/>
    <property type="molecule type" value="Genomic_DNA"/>
</dbReference>
<keyword evidence="3" id="KW-0808">Transferase</keyword>
<evidence type="ECO:0000259" key="1">
    <source>
        <dbReference type="Pfam" id="PF00534"/>
    </source>
</evidence>
<dbReference type="Gene3D" id="3.40.50.2000">
    <property type="entry name" value="Glycogen Phosphorylase B"/>
    <property type="match status" value="2"/>
</dbReference>
<dbReference type="AlphaFoldDB" id="A0A6G3ZS53"/>
<proteinExistence type="predicted"/>
<dbReference type="InterPro" id="IPR001296">
    <property type="entry name" value="Glyco_trans_1"/>
</dbReference>
<dbReference type="RefSeq" id="WP_163940025.1">
    <property type="nucleotide sequence ID" value="NZ_JAAIKC010000001.1"/>
</dbReference>
<feature type="domain" description="Glycosyltransferase subfamily 4-like N-terminal" evidence="2">
    <location>
        <begin position="26"/>
        <end position="175"/>
    </location>
</feature>
<organism evidence="3">
    <name type="scientific">Paenibacillus sp. SYP-B3998</name>
    <dbReference type="NCBI Taxonomy" id="2678564"/>
    <lineage>
        <taxon>Bacteria</taxon>
        <taxon>Bacillati</taxon>
        <taxon>Bacillota</taxon>
        <taxon>Bacilli</taxon>
        <taxon>Bacillales</taxon>
        <taxon>Paenibacillaceae</taxon>
        <taxon>Paenibacillus</taxon>
    </lineage>
</organism>
<dbReference type="InterPro" id="IPR050194">
    <property type="entry name" value="Glycosyltransferase_grp1"/>
</dbReference>
<reference evidence="3" key="1">
    <citation type="submission" date="2020-02" db="EMBL/GenBank/DDBJ databases">
        <authorList>
            <person name="Shen X.-R."/>
            <person name="Zhang Y.-X."/>
        </authorList>
    </citation>
    <scope>NUCLEOTIDE SEQUENCE</scope>
    <source>
        <strain evidence="3">SYP-B3998</strain>
    </source>
</reference>
<dbReference type="GO" id="GO:0016757">
    <property type="term" value="F:glycosyltransferase activity"/>
    <property type="evidence" value="ECO:0007669"/>
    <property type="project" value="InterPro"/>
</dbReference>
<protein>
    <submittedName>
        <fullName evidence="3">Glycosyltransferase family 4 protein</fullName>
    </submittedName>
</protein>
<dbReference type="Pfam" id="PF00534">
    <property type="entry name" value="Glycos_transf_1"/>
    <property type="match status" value="1"/>
</dbReference>
<accession>A0A6G3ZS53</accession>
<dbReference type="CDD" id="cd03801">
    <property type="entry name" value="GT4_PimA-like"/>
    <property type="match status" value="1"/>
</dbReference>
<dbReference type="Pfam" id="PF13439">
    <property type="entry name" value="Glyco_transf_4"/>
    <property type="match status" value="1"/>
</dbReference>
<gene>
    <name evidence="3" type="ORF">GK047_00065</name>
</gene>
<sequence length="392" mass="44735">MSQKPMSVAIVTPGSFPIPSGVSSSVEQVVEKMASQLIKRMPVYVLGRKPSYQPVREIRNGVSYIRVRYRGPTIYRDEVRKHIAKLKPTIIQVENRPRYVRFLRRCYPKVRLSLVLHSTSFISKSSISNKDLRACLRAADVVIVNSDFLKNIVQAKAPAYAHKVVTHYLGVDVSRFKSRWSEEGIQSRNQFLQQLGYENRKIILFVGRLIPKKGIDHLLNAMKLIITKEPTALLILIGSAFYGSHRLTNYVKNLHRVGNTMPNHVRFIPYISHSEVPKWFQIADVVAVPSDEGEAFGLVNVEAMASGIPVVATRSGGIQEVITDGTVGYLVHPRNIKEEFPHYLLLLLADEELRRRMGKQGIQRVQQHFTWEKAAETRHDLYSRMRGKRLFI</sequence>
<feature type="domain" description="Glycosyl transferase family 1" evidence="1">
    <location>
        <begin position="195"/>
        <end position="363"/>
    </location>
</feature>
<dbReference type="PANTHER" id="PTHR45947:SF14">
    <property type="entry name" value="SLL1723 PROTEIN"/>
    <property type="match status" value="1"/>
</dbReference>
<name>A0A6G3ZS53_9BACL</name>
<dbReference type="SUPFAM" id="SSF53756">
    <property type="entry name" value="UDP-Glycosyltransferase/glycogen phosphorylase"/>
    <property type="match status" value="1"/>
</dbReference>
<comment type="caution">
    <text evidence="3">The sequence shown here is derived from an EMBL/GenBank/DDBJ whole genome shotgun (WGS) entry which is preliminary data.</text>
</comment>
<evidence type="ECO:0000313" key="3">
    <source>
        <dbReference type="EMBL" id="NEW04419.1"/>
    </source>
</evidence>
<evidence type="ECO:0000259" key="2">
    <source>
        <dbReference type="Pfam" id="PF13439"/>
    </source>
</evidence>